<dbReference type="PANTHER" id="PTHR11895">
    <property type="entry name" value="TRANSAMIDASE"/>
    <property type="match status" value="1"/>
</dbReference>
<keyword evidence="4" id="KW-1185">Reference proteome</keyword>
<reference evidence="3 4" key="1">
    <citation type="submission" date="2019-02" db="EMBL/GenBank/DDBJ databases">
        <title>Investigation of anaerobic lignin degradation for improved lignocellulosic biofuels.</title>
        <authorList>
            <person name="Deangelis K."/>
        </authorList>
    </citation>
    <scope>NUCLEOTIDE SEQUENCE [LARGE SCALE GENOMIC DNA]</scope>
    <source>
        <strain evidence="3 4">159R</strain>
    </source>
</reference>
<accession>A0A4R1N861</accession>
<dbReference type="Gene3D" id="3.90.1300.10">
    <property type="entry name" value="Amidase signature (AS) domain"/>
    <property type="match status" value="1"/>
</dbReference>
<protein>
    <submittedName>
        <fullName evidence="3">Asp-tRNA(Asn)/Glu-tRNA(Gln) amidotransferase A subunit family amidase</fullName>
    </submittedName>
</protein>
<dbReference type="RefSeq" id="WP_132922358.1">
    <property type="nucleotide sequence ID" value="NZ_SJOI01000001.1"/>
</dbReference>
<dbReference type="PANTHER" id="PTHR11895:SF151">
    <property type="entry name" value="GLUTAMYL-TRNA(GLN) AMIDOTRANSFERASE SUBUNIT A"/>
    <property type="match status" value="1"/>
</dbReference>
<organism evidence="3 4">
    <name type="scientific">Sodalis ligni</name>
    <dbReference type="NCBI Taxonomy" id="2697027"/>
    <lineage>
        <taxon>Bacteria</taxon>
        <taxon>Pseudomonadati</taxon>
        <taxon>Pseudomonadota</taxon>
        <taxon>Gammaproteobacteria</taxon>
        <taxon>Enterobacterales</taxon>
        <taxon>Bruguierivoracaceae</taxon>
        <taxon>Sodalis</taxon>
    </lineage>
</organism>
<dbReference type="GO" id="GO:0016740">
    <property type="term" value="F:transferase activity"/>
    <property type="evidence" value="ECO:0007669"/>
    <property type="project" value="UniProtKB-KW"/>
</dbReference>
<comment type="caution">
    <text evidence="3">The sequence shown here is derived from an EMBL/GenBank/DDBJ whole genome shotgun (WGS) entry which is preliminary data.</text>
</comment>
<evidence type="ECO:0000259" key="2">
    <source>
        <dbReference type="Pfam" id="PF01425"/>
    </source>
</evidence>
<keyword evidence="3" id="KW-0808">Transferase</keyword>
<dbReference type="InterPro" id="IPR000120">
    <property type="entry name" value="Amidase"/>
</dbReference>
<sequence>MADKINFERLTAVAARQAIDAGTLTAGRLLEACLERIDAREDDVRAWTFLDRAGARKQAAQLDAGPSRGLLHGIPLGVKDIIDTHDMPSRYGSPIYQHHHPQWDGASVALSRAAGGVVLGKTVTTEFANRHAGPTRNPLDLEHTPGGSSSGSAAAVADFHVPLALGTQTGGSVIRPASYCGVYGYKPSFQLIGNAGVRTNTEALDTVGLMARSVDDLALFKAALTETPYIAIDTPPLSSLSIALCRTPYWDRAADESRRALEQTAELLASAGATVTELVLPGEFAGLEEAHRQICAFEILRNYADELRRFRELVSDDFITQRVVLGEQTTLEMFREAIMLGERCRSWLDRWFAERRVDALLTPSAQGEAPRGIAFTGNVVFNFLWTFLYTPAITLPHFTGPLGLPVGVQLVGRKYTDQHLLNVASSVAGLWS</sequence>
<proteinExistence type="predicted"/>
<feature type="domain" description="Amidase" evidence="2">
    <location>
        <begin position="29"/>
        <end position="421"/>
    </location>
</feature>
<dbReference type="InterPro" id="IPR023631">
    <property type="entry name" value="Amidase_dom"/>
</dbReference>
<dbReference type="Pfam" id="PF01425">
    <property type="entry name" value="Amidase"/>
    <property type="match status" value="1"/>
</dbReference>
<evidence type="ECO:0000313" key="4">
    <source>
        <dbReference type="Proteomes" id="UP000294555"/>
    </source>
</evidence>
<dbReference type="OrthoDB" id="9811471at2"/>
<dbReference type="EMBL" id="SJOI01000001">
    <property type="protein sequence ID" value="TCL03494.1"/>
    <property type="molecule type" value="Genomic_DNA"/>
</dbReference>
<dbReference type="Proteomes" id="UP000294555">
    <property type="component" value="Unassembled WGS sequence"/>
</dbReference>
<evidence type="ECO:0000313" key="3">
    <source>
        <dbReference type="EMBL" id="TCL03494.1"/>
    </source>
</evidence>
<feature type="region of interest" description="Disordered" evidence="1">
    <location>
        <begin position="129"/>
        <end position="150"/>
    </location>
</feature>
<dbReference type="SUPFAM" id="SSF75304">
    <property type="entry name" value="Amidase signature (AS) enzymes"/>
    <property type="match status" value="1"/>
</dbReference>
<dbReference type="InterPro" id="IPR036928">
    <property type="entry name" value="AS_sf"/>
</dbReference>
<evidence type="ECO:0000256" key="1">
    <source>
        <dbReference type="SAM" id="MobiDB-lite"/>
    </source>
</evidence>
<name>A0A4R1N861_9GAMM</name>
<gene>
    <name evidence="3" type="ORF">EZJ58_1567</name>
</gene>
<dbReference type="AlphaFoldDB" id="A0A4R1N861"/>